<evidence type="ECO:0000256" key="3">
    <source>
        <dbReference type="ARBA" id="ARBA00023172"/>
    </source>
</evidence>
<evidence type="ECO:0000256" key="5">
    <source>
        <dbReference type="PROSITE-ProRule" id="PRU10137"/>
    </source>
</evidence>
<dbReference type="PANTHER" id="PTHR30461:SF23">
    <property type="entry name" value="DNA RECOMBINASE-RELATED"/>
    <property type="match status" value="1"/>
</dbReference>
<dbReference type="PATRIC" id="fig|243090.15.peg.2575"/>
<dbReference type="HOGENOM" id="CLU_010686_18_3_0"/>
<dbReference type="GO" id="GO:0003677">
    <property type="term" value="F:DNA binding"/>
    <property type="evidence" value="ECO:0007669"/>
    <property type="project" value="UniProtKB-KW"/>
</dbReference>
<feature type="active site" description="O-(5'-phospho-DNA)-serine intermediate" evidence="4 5">
    <location>
        <position position="14"/>
    </location>
</feature>
<dbReference type="PROSITE" id="PS00397">
    <property type="entry name" value="RECOMBINASES_1"/>
    <property type="match status" value="1"/>
</dbReference>
<sequence length="580" mass="65370">MNGIVRVALYARVSSQQQADANTITSQIQAIEQRVAADGLRIDPDCRFCDEGYSGSELLRPALETLRDRVAASLIDRIYVHSPDRLARKYAHQALLLEEFEKHDCKIIFGDHQGIADNPETNLLIQMQGVIAEYEREKILERTRRGRRHAAASGNLSVFGGAPYGYRYIKKTSAGGKADWQVDPVRSKHVAWMFKLVGQQGYSLAGVCRELQKQGIKTAKGNVKWNTTTVHDILTNTAYHGQARYGKQRMVPRKPGKRAKRGDPPIPRQAKVTQNTPLEEQVVISVPPIVSLSLFEQVEKTMQENRRRQRERQSGVKHLLSGLTVCGQCGSAYCGHRQRGKREYFSYRCIGGDRYRRGDQTICDNRATNGDRLEEYIWSEVCKLLHDPGRLRVELNRRQQESSSGEANYQALSRRVDQVRGRLDRLIDAYESGLLEKQEFEDRIVPLRSEHDREVLALSSLRGELNQQDDAATAEVVLSQLSAEVGAGLSTASIELKRDIIKLLIRRVEIHREEIRLVYKVPQNPFDRRPASQGFLQHCLACAEIPTGMKTCANAWPRQAKKNAGPLEGGPAFGLVSLPD</sequence>
<keyword evidence="3" id="KW-0233">DNA recombination</keyword>
<evidence type="ECO:0000259" key="7">
    <source>
        <dbReference type="PROSITE" id="PS51736"/>
    </source>
</evidence>
<dbReference type="CDD" id="cd00338">
    <property type="entry name" value="Ser_Recombinase"/>
    <property type="match status" value="1"/>
</dbReference>
<evidence type="ECO:0000256" key="2">
    <source>
        <dbReference type="ARBA" id="ARBA00023125"/>
    </source>
</evidence>
<dbReference type="InterPro" id="IPR011109">
    <property type="entry name" value="DNA_bind_recombinase_dom"/>
</dbReference>
<dbReference type="InterPro" id="IPR025827">
    <property type="entry name" value="Zn_ribbon_recom_dom"/>
</dbReference>
<evidence type="ECO:0000256" key="6">
    <source>
        <dbReference type="SAM" id="MobiDB-lite"/>
    </source>
</evidence>
<dbReference type="eggNOG" id="COG1961">
    <property type="taxonomic scope" value="Bacteria"/>
</dbReference>
<dbReference type="OrthoDB" id="9811097at2"/>
<dbReference type="AlphaFoldDB" id="Q7URZ3"/>
<dbReference type="Pfam" id="PF13408">
    <property type="entry name" value="Zn_ribbon_recom"/>
    <property type="match status" value="1"/>
</dbReference>
<dbReference type="KEGG" id="rba:RB5367"/>
<feature type="domain" description="Recombinase" evidence="8">
    <location>
        <begin position="163"/>
        <end position="308"/>
    </location>
</feature>
<proteinExistence type="predicted"/>
<evidence type="ECO:0000313" key="9">
    <source>
        <dbReference type="EMBL" id="CAD74192.1"/>
    </source>
</evidence>
<dbReference type="Gene3D" id="3.90.1750.20">
    <property type="entry name" value="Putative Large Serine Recombinase, Chain B, Domain 2"/>
    <property type="match status" value="1"/>
</dbReference>
<gene>
    <name evidence="9" type="ordered locus">RB5367</name>
</gene>
<evidence type="ECO:0000256" key="4">
    <source>
        <dbReference type="PIRSR" id="PIRSR606118-50"/>
    </source>
</evidence>
<dbReference type="Pfam" id="PF07508">
    <property type="entry name" value="Recombinase"/>
    <property type="match status" value="1"/>
</dbReference>
<dbReference type="SUPFAM" id="SSF53041">
    <property type="entry name" value="Resolvase-like"/>
    <property type="match status" value="1"/>
</dbReference>
<keyword evidence="1" id="KW-0229">DNA integration</keyword>
<feature type="region of interest" description="Disordered" evidence="6">
    <location>
        <begin position="244"/>
        <end position="270"/>
    </location>
</feature>
<dbReference type="InterPro" id="IPR036162">
    <property type="entry name" value="Resolvase-like_N_sf"/>
</dbReference>
<feature type="compositionally biased region" description="Basic residues" evidence="6">
    <location>
        <begin position="246"/>
        <end position="260"/>
    </location>
</feature>
<organism evidence="9 10">
    <name type="scientific">Rhodopirellula baltica (strain DSM 10527 / NCIMB 13988 / SH1)</name>
    <dbReference type="NCBI Taxonomy" id="243090"/>
    <lineage>
        <taxon>Bacteria</taxon>
        <taxon>Pseudomonadati</taxon>
        <taxon>Planctomycetota</taxon>
        <taxon>Planctomycetia</taxon>
        <taxon>Pirellulales</taxon>
        <taxon>Pirellulaceae</taxon>
        <taxon>Rhodopirellula</taxon>
    </lineage>
</organism>
<dbReference type="InParanoid" id="Q7URZ3"/>
<dbReference type="InterPro" id="IPR038109">
    <property type="entry name" value="DNA_bind_recomb_sf"/>
</dbReference>
<dbReference type="RefSeq" id="WP_011120407.1">
    <property type="nucleotide sequence ID" value="NC_005027.1"/>
</dbReference>
<name>Q7URZ3_RHOBA</name>
<dbReference type="GO" id="GO:0015074">
    <property type="term" value="P:DNA integration"/>
    <property type="evidence" value="ECO:0007669"/>
    <property type="project" value="UniProtKB-KW"/>
</dbReference>
<dbReference type="GO" id="GO:0006310">
    <property type="term" value="P:DNA recombination"/>
    <property type="evidence" value="ECO:0000318"/>
    <property type="project" value="GO_Central"/>
</dbReference>
<dbReference type="Pfam" id="PF00239">
    <property type="entry name" value="Resolvase"/>
    <property type="match status" value="1"/>
</dbReference>
<dbReference type="Proteomes" id="UP000001025">
    <property type="component" value="Chromosome"/>
</dbReference>
<keyword evidence="10" id="KW-1185">Reference proteome</keyword>
<dbReference type="FunFam" id="3.40.50.1390:FF:000014">
    <property type="entry name" value="DNA invertase"/>
    <property type="match status" value="1"/>
</dbReference>
<dbReference type="InterPro" id="IPR050639">
    <property type="entry name" value="SSR_resolvase"/>
</dbReference>
<dbReference type="GO" id="GO:0000150">
    <property type="term" value="F:DNA strand exchange activity"/>
    <property type="evidence" value="ECO:0000318"/>
    <property type="project" value="GO_Central"/>
</dbReference>
<accession>Q7URZ3</accession>
<dbReference type="STRING" id="243090.RB5367"/>
<dbReference type="PROSITE" id="PS51736">
    <property type="entry name" value="RECOMBINASES_3"/>
    <property type="match status" value="1"/>
</dbReference>
<protein>
    <submittedName>
        <fullName evidence="9">DNA recombinase</fullName>
    </submittedName>
</protein>
<evidence type="ECO:0000256" key="1">
    <source>
        <dbReference type="ARBA" id="ARBA00022908"/>
    </source>
</evidence>
<dbReference type="PROSITE" id="PS51737">
    <property type="entry name" value="RECOMBINASE_DNA_BIND"/>
    <property type="match status" value="1"/>
</dbReference>
<dbReference type="PANTHER" id="PTHR30461">
    <property type="entry name" value="DNA-INVERTASE FROM LAMBDOID PROPHAGE"/>
    <property type="match status" value="1"/>
</dbReference>
<dbReference type="EnsemblBacteria" id="CAD74192">
    <property type="protein sequence ID" value="CAD74192"/>
    <property type="gene ID" value="RB5367"/>
</dbReference>
<keyword evidence="2" id="KW-0238">DNA-binding</keyword>
<evidence type="ECO:0000313" key="10">
    <source>
        <dbReference type="Proteomes" id="UP000001025"/>
    </source>
</evidence>
<evidence type="ECO:0000259" key="8">
    <source>
        <dbReference type="PROSITE" id="PS51737"/>
    </source>
</evidence>
<dbReference type="InterPro" id="IPR006118">
    <property type="entry name" value="Recombinase_CS"/>
</dbReference>
<dbReference type="EMBL" id="BX294142">
    <property type="protein sequence ID" value="CAD74192.1"/>
    <property type="molecule type" value="Genomic_DNA"/>
</dbReference>
<feature type="domain" description="Resolvase/invertase-type recombinase catalytic" evidence="7">
    <location>
        <begin position="6"/>
        <end position="154"/>
    </location>
</feature>
<reference evidence="9 10" key="1">
    <citation type="journal article" date="2003" name="Proc. Natl. Acad. Sci. U.S.A.">
        <title>Complete genome sequence of the marine planctomycete Pirellula sp. strain 1.</title>
        <authorList>
            <person name="Gloeckner F.O."/>
            <person name="Kube M."/>
            <person name="Bauer M."/>
            <person name="Teeling H."/>
            <person name="Lombardot T."/>
            <person name="Ludwig W."/>
            <person name="Gade D."/>
            <person name="Beck A."/>
            <person name="Borzym K."/>
            <person name="Heitmann K."/>
            <person name="Rabus R."/>
            <person name="Schlesner H."/>
            <person name="Amann R."/>
            <person name="Reinhardt R."/>
        </authorList>
    </citation>
    <scope>NUCLEOTIDE SEQUENCE [LARGE SCALE GENOMIC DNA]</scope>
    <source>
        <strain evidence="10">DSM 10527 / NCIMB 13988 / SH1</strain>
    </source>
</reference>
<dbReference type="Gene3D" id="3.40.50.1390">
    <property type="entry name" value="Resolvase, N-terminal catalytic domain"/>
    <property type="match status" value="1"/>
</dbReference>
<dbReference type="InterPro" id="IPR006119">
    <property type="entry name" value="Resolv_N"/>
</dbReference>
<dbReference type="SMART" id="SM00857">
    <property type="entry name" value="Resolvase"/>
    <property type="match status" value="1"/>
</dbReference>